<sequence>MTDSAGISSESSDDEYIPPATIDESTDDSDDDESGELVLNGGAKNENKALVEIDRDEIWEDFLKGGKSDNPTNLVDPLKTNEPLTKSPPPTVPTPKSPPKSILAQPPRPSATKTHGTAINDRLSDVLKKLKSSTSSTGVPKMSTLEKSRLDWESFTEKEGIKDDLKLHNKGKNGYVERKAFEARTQEREYQMLREARLKSIQRR</sequence>
<dbReference type="GO" id="GO:0000812">
    <property type="term" value="C:Swr1 complex"/>
    <property type="evidence" value="ECO:0007669"/>
    <property type="project" value="TreeGrafter"/>
</dbReference>
<dbReference type="Pfam" id="PF07572">
    <property type="entry name" value="BCNT"/>
    <property type="match status" value="1"/>
</dbReference>
<dbReference type="InterPro" id="IPR011421">
    <property type="entry name" value="BCNT-C"/>
</dbReference>
<evidence type="ECO:0000313" key="5">
    <source>
        <dbReference type="WBParaSite" id="MCU_007208-RA"/>
    </source>
</evidence>
<name>A0A5K3FD64_MESCO</name>
<dbReference type="AlphaFoldDB" id="A0A5K3FD64"/>
<feature type="compositionally biased region" description="Pro residues" evidence="3">
    <location>
        <begin position="86"/>
        <end position="98"/>
    </location>
</feature>
<accession>A0A5K3FD64</accession>
<organism evidence="5">
    <name type="scientific">Mesocestoides corti</name>
    <name type="common">Flatworm</name>
    <dbReference type="NCBI Taxonomy" id="53468"/>
    <lineage>
        <taxon>Eukaryota</taxon>
        <taxon>Metazoa</taxon>
        <taxon>Spiralia</taxon>
        <taxon>Lophotrochozoa</taxon>
        <taxon>Platyhelminthes</taxon>
        <taxon>Cestoda</taxon>
        <taxon>Eucestoda</taxon>
        <taxon>Cyclophyllidea</taxon>
        <taxon>Mesocestoididae</taxon>
        <taxon>Mesocestoides</taxon>
    </lineage>
</organism>
<dbReference type="WBParaSite" id="MCU_007208-RA">
    <property type="protein sequence ID" value="MCU_007208-RA"/>
    <property type="gene ID" value="MCU_007208"/>
</dbReference>
<protein>
    <recommendedName>
        <fullName evidence="1">Craniofacial development protein 1</fullName>
    </recommendedName>
    <alternativeName>
        <fullName evidence="2">Bucentaur</fullName>
    </alternativeName>
</protein>
<evidence type="ECO:0000256" key="1">
    <source>
        <dbReference type="ARBA" id="ARBA00019033"/>
    </source>
</evidence>
<dbReference type="PANTHER" id="PTHR48407:SF1">
    <property type="entry name" value="CRANIOFACIAL DEVELOPMENT PROTEIN 1"/>
    <property type="match status" value="1"/>
</dbReference>
<feature type="compositionally biased region" description="Acidic residues" evidence="3">
    <location>
        <begin position="24"/>
        <end position="35"/>
    </location>
</feature>
<feature type="region of interest" description="Disordered" evidence="3">
    <location>
        <begin position="1"/>
        <end position="48"/>
    </location>
</feature>
<feature type="domain" description="BCNT-C" evidence="4">
    <location>
        <begin position="121"/>
        <end position="203"/>
    </location>
</feature>
<feature type="region of interest" description="Disordered" evidence="3">
    <location>
        <begin position="63"/>
        <end position="120"/>
    </location>
</feature>
<dbReference type="PANTHER" id="PTHR48407">
    <property type="entry name" value="CRANIOFACIAL DEVELOPMENT PROTEIN 1"/>
    <property type="match status" value="1"/>
</dbReference>
<feature type="compositionally biased region" description="Polar residues" evidence="3">
    <location>
        <begin position="1"/>
        <end position="10"/>
    </location>
</feature>
<dbReference type="PROSITE" id="PS51279">
    <property type="entry name" value="BCNT_C"/>
    <property type="match status" value="1"/>
</dbReference>
<evidence type="ECO:0000259" key="4">
    <source>
        <dbReference type="PROSITE" id="PS51279"/>
    </source>
</evidence>
<evidence type="ECO:0000256" key="3">
    <source>
        <dbReference type="SAM" id="MobiDB-lite"/>
    </source>
</evidence>
<proteinExistence type="predicted"/>
<evidence type="ECO:0000256" key="2">
    <source>
        <dbReference type="ARBA" id="ARBA00030244"/>
    </source>
</evidence>
<reference evidence="5" key="1">
    <citation type="submission" date="2019-11" db="UniProtKB">
        <authorList>
            <consortium name="WormBaseParasite"/>
        </authorList>
    </citation>
    <scope>IDENTIFICATION</scope>
</reference>
<dbReference type="InterPro" id="IPR027124">
    <property type="entry name" value="Swc5/CFDP1/2"/>
</dbReference>